<accession>A0AA49Q825</accession>
<dbReference type="FunFam" id="3.30.565.10:FF:000006">
    <property type="entry name" value="Sensor histidine kinase WalK"/>
    <property type="match status" value="1"/>
</dbReference>
<dbReference type="SMART" id="SM00387">
    <property type="entry name" value="HATPase_c"/>
    <property type="match status" value="1"/>
</dbReference>
<dbReference type="SMART" id="SM00388">
    <property type="entry name" value="HisKA"/>
    <property type="match status" value="1"/>
</dbReference>
<keyword evidence="10" id="KW-0418">Kinase</keyword>
<dbReference type="InterPro" id="IPR050351">
    <property type="entry name" value="BphY/WalK/GraS-like"/>
</dbReference>
<dbReference type="PROSITE" id="PS50109">
    <property type="entry name" value="HIS_KIN"/>
    <property type="match status" value="1"/>
</dbReference>
<evidence type="ECO:0000256" key="11">
    <source>
        <dbReference type="ARBA" id="ARBA00022840"/>
    </source>
</evidence>
<dbReference type="GO" id="GO:0000155">
    <property type="term" value="F:phosphorelay sensor kinase activity"/>
    <property type="evidence" value="ECO:0007669"/>
    <property type="project" value="InterPro"/>
</dbReference>
<dbReference type="Proteomes" id="UP001229955">
    <property type="component" value="Chromosome"/>
</dbReference>
<dbReference type="InterPro" id="IPR035965">
    <property type="entry name" value="PAS-like_dom_sf"/>
</dbReference>
<evidence type="ECO:0000256" key="15">
    <source>
        <dbReference type="SAM" id="Phobius"/>
    </source>
</evidence>
<dbReference type="SUPFAM" id="SSF158472">
    <property type="entry name" value="HAMP domain-like"/>
    <property type="match status" value="1"/>
</dbReference>
<dbReference type="PROSITE" id="PS50885">
    <property type="entry name" value="HAMP"/>
    <property type="match status" value="1"/>
</dbReference>
<dbReference type="SUPFAM" id="SSF47384">
    <property type="entry name" value="Homodimeric domain of signal transducing histidine kinase"/>
    <property type="match status" value="1"/>
</dbReference>
<feature type="domain" description="Histidine kinase" evidence="16">
    <location>
        <begin position="353"/>
        <end position="567"/>
    </location>
</feature>
<dbReference type="InterPro" id="IPR004358">
    <property type="entry name" value="Sig_transdc_His_kin-like_C"/>
</dbReference>
<comment type="subcellular location">
    <subcellularLocation>
        <location evidence="3">Cell membrane</location>
    </subcellularLocation>
    <subcellularLocation>
        <location evidence="2">Membrane</location>
        <topology evidence="2">Multi-pass membrane protein</topology>
    </subcellularLocation>
</comment>
<dbReference type="InterPro" id="IPR036097">
    <property type="entry name" value="HisK_dim/P_sf"/>
</dbReference>
<evidence type="ECO:0000256" key="12">
    <source>
        <dbReference type="ARBA" id="ARBA00022989"/>
    </source>
</evidence>
<proteinExistence type="predicted"/>
<dbReference type="GO" id="GO:0005886">
    <property type="term" value="C:plasma membrane"/>
    <property type="evidence" value="ECO:0007669"/>
    <property type="project" value="UniProtKB-SubCell"/>
</dbReference>
<dbReference type="InterPro" id="IPR003594">
    <property type="entry name" value="HATPase_dom"/>
</dbReference>
<dbReference type="GO" id="GO:0005524">
    <property type="term" value="F:ATP binding"/>
    <property type="evidence" value="ECO:0007669"/>
    <property type="project" value="UniProtKB-KW"/>
</dbReference>
<evidence type="ECO:0000256" key="14">
    <source>
        <dbReference type="ARBA" id="ARBA00023136"/>
    </source>
</evidence>
<dbReference type="Gene3D" id="1.10.287.130">
    <property type="match status" value="1"/>
</dbReference>
<dbReference type="RefSeq" id="WP_367885642.1">
    <property type="nucleotide sequence ID" value="NZ_CP130612.1"/>
</dbReference>
<dbReference type="InterPro" id="IPR005467">
    <property type="entry name" value="His_kinase_dom"/>
</dbReference>
<keyword evidence="13" id="KW-0902">Two-component regulatory system</keyword>
<evidence type="ECO:0000256" key="13">
    <source>
        <dbReference type="ARBA" id="ARBA00023012"/>
    </source>
</evidence>
<dbReference type="Gene3D" id="3.30.565.10">
    <property type="entry name" value="Histidine kinase-like ATPase, C-terminal domain"/>
    <property type="match status" value="1"/>
</dbReference>
<sequence>MRLTQRLLLGAFIVVGVLAVVMVTIVDRQLTNRLRDDATTFLEREAELVGVLWQRDAQAPDSLANAIGAALGRRVTLVAPDGVVIGDSEFDGDALRGLQNHATRPEVAEAVASGLGSSRRPSPSTGDQELYVAVRVPAMGVARVSLPTASIDAVTRDARSDILGAALFALLAALGIAFLFSRSVSRPVEELRDVAAALADGDLARRPTLKAPGEVGELADALKELAEQLSARLRALEADETLLVQLTESLNEGVIAVDATRMVVRINETARRLLGSRAPLPFPVEDLPRDLALREALQGAFDGTVTEGVEVVITGRTLNITARPLSGGGAVLALFDLTRVRRLEAVRRDFVANVSHELRTPLTIVGGFAETLVEEDVPAETRRGFAERILGNTRRMQRIVDDLLDLSRIESGGWVPNPQAIDLASVATDVFAAARDAADRKGLALDAEFPADAASVYADSTALRQVLGNLVDNAVRHTASGRVTLFSRRHERGVIVGVRDTGVGIPKEHLPRIFERFYRVDPGRAREEGGTGLGLAIVKHLVEAHGGRVKAESEVGVGSSITAFFPD</sequence>
<evidence type="ECO:0000256" key="10">
    <source>
        <dbReference type="ARBA" id="ARBA00022777"/>
    </source>
</evidence>
<keyword evidence="7" id="KW-0808">Transferase</keyword>
<feature type="transmembrane region" description="Helical" evidence="15">
    <location>
        <begin position="6"/>
        <end position="26"/>
    </location>
</feature>
<dbReference type="Gene3D" id="1.10.8.500">
    <property type="entry name" value="HAMP domain in histidine kinase"/>
    <property type="match status" value="1"/>
</dbReference>
<dbReference type="GO" id="GO:0000156">
    <property type="term" value="F:phosphorelay response regulator activity"/>
    <property type="evidence" value="ECO:0007669"/>
    <property type="project" value="TreeGrafter"/>
</dbReference>
<evidence type="ECO:0000256" key="2">
    <source>
        <dbReference type="ARBA" id="ARBA00004141"/>
    </source>
</evidence>
<keyword evidence="14 15" id="KW-0472">Membrane</keyword>
<protein>
    <recommendedName>
        <fullName evidence="4">histidine kinase</fullName>
        <ecNumber evidence="4">2.7.13.3</ecNumber>
    </recommendedName>
</protein>
<dbReference type="Pfam" id="PF02518">
    <property type="entry name" value="HATPase_c"/>
    <property type="match status" value="1"/>
</dbReference>
<dbReference type="PANTHER" id="PTHR42878:SF7">
    <property type="entry name" value="SENSOR HISTIDINE KINASE GLRK"/>
    <property type="match status" value="1"/>
</dbReference>
<evidence type="ECO:0000256" key="1">
    <source>
        <dbReference type="ARBA" id="ARBA00000085"/>
    </source>
</evidence>
<dbReference type="InterPro" id="IPR003661">
    <property type="entry name" value="HisK_dim/P_dom"/>
</dbReference>
<dbReference type="SUPFAM" id="SSF55785">
    <property type="entry name" value="PYP-like sensor domain (PAS domain)"/>
    <property type="match status" value="1"/>
</dbReference>
<dbReference type="InterPro" id="IPR003660">
    <property type="entry name" value="HAMP_dom"/>
</dbReference>
<evidence type="ECO:0000256" key="6">
    <source>
        <dbReference type="ARBA" id="ARBA00022553"/>
    </source>
</evidence>
<keyword evidence="5" id="KW-1003">Cell membrane</keyword>
<accession>A0AA49Q640</accession>
<evidence type="ECO:0000313" key="19">
    <source>
        <dbReference type="EMBL" id="WKW12765.1"/>
    </source>
</evidence>
<keyword evidence="9" id="KW-0547">Nucleotide-binding</keyword>
<evidence type="ECO:0000256" key="5">
    <source>
        <dbReference type="ARBA" id="ARBA00022475"/>
    </source>
</evidence>
<keyword evidence="11 20" id="KW-0067">ATP-binding</keyword>
<dbReference type="InterPro" id="IPR036890">
    <property type="entry name" value="HATPase_C_sf"/>
</dbReference>
<reference evidence="20" key="1">
    <citation type="submission" date="2023-07" db="EMBL/GenBank/DDBJ databases">
        <authorList>
            <person name="Haufschild T."/>
            <person name="Kallscheuer N."/>
            <person name="Hammer J."/>
            <person name="Kohn T."/>
            <person name="Kabuu M."/>
            <person name="Jogler M."/>
            <person name="Wohfarth N."/>
            <person name="Heuer A."/>
            <person name="Rohde M."/>
            <person name="van Teeseling M.C.F."/>
            <person name="Jogler C."/>
        </authorList>
    </citation>
    <scope>NUCLEOTIDE SEQUENCE</scope>
    <source>
        <strain evidence="19">Strain 138</strain>
        <strain evidence="20">Strain 318</strain>
    </source>
</reference>
<dbReference type="EMBL" id="CP130612">
    <property type="protein sequence ID" value="WKW12765.1"/>
    <property type="molecule type" value="Genomic_DNA"/>
</dbReference>
<keyword evidence="8 15" id="KW-0812">Transmembrane</keyword>
<evidence type="ECO:0000313" key="21">
    <source>
        <dbReference type="Proteomes" id="UP001229955"/>
    </source>
</evidence>
<dbReference type="GO" id="GO:0007234">
    <property type="term" value="P:osmosensory signaling via phosphorelay pathway"/>
    <property type="evidence" value="ECO:0007669"/>
    <property type="project" value="TreeGrafter"/>
</dbReference>
<dbReference type="PANTHER" id="PTHR42878">
    <property type="entry name" value="TWO-COMPONENT HISTIDINE KINASE"/>
    <property type="match status" value="1"/>
</dbReference>
<dbReference type="PROSITE" id="PS50112">
    <property type="entry name" value="PAS"/>
    <property type="match status" value="1"/>
</dbReference>
<dbReference type="EC" id="2.7.13.3" evidence="4"/>
<name>A0AA49Q825_9BACT</name>
<dbReference type="PRINTS" id="PR00344">
    <property type="entry name" value="BCTRLSENSOR"/>
</dbReference>
<evidence type="ECO:0000259" key="18">
    <source>
        <dbReference type="PROSITE" id="PS50885"/>
    </source>
</evidence>
<dbReference type="KEGG" id="pspc:Strain318_002073"/>
<comment type="catalytic activity">
    <reaction evidence="1">
        <text>ATP + protein L-histidine = ADP + protein N-phospho-L-histidine.</text>
        <dbReference type="EC" id="2.7.13.3"/>
    </reaction>
</comment>
<evidence type="ECO:0000256" key="4">
    <source>
        <dbReference type="ARBA" id="ARBA00012438"/>
    </source>
</evidence>
<evidence type="ECO:0000313" key="20">
    <source>
        <dbReference type="EMBL" id="WKW15672.1"/>
    </source>
</evidence>
<keyword evidence="21" id="KW-1185">Reference proteome</keyword>
<dbReference type="Pfam" id="PF00512">
    <property type="entry name" value="HisKA"/>
    <property type="match status" value="1"/>
</dbReference>
<dbReference type="SMART" id="SM00304">
    <property type="entry name" value="HAMP"/>
    <property type="match status" value="1"/>
</dbReference>
<evidence type="ECO:0000259" key="16">
    <source>
        <dbReference type="PROSITE" id="PS50109"/>
    </source>
</evidence>
<feature type="domain" description="PAS" evidence="17">
    <location>
        <begin position="239"/>
        <end position="275"/>
    </location>
</feature>
<dbReference type="AlphaFoldDB" id="A0AA49Q825"/>
<organism evidence="20 21">
    <name type="scientific">Pseudogemmatithrix spongiicola</name>
    <dbReference type="NCBI Taxonomy" id="3062599"/>
    <lineage>
        <taxon>Bacteria</taxon>
        <taxon>Pseudomonadati</taxon>
        <taxon>Gemmatimonadota</taxon>
        <taxon>Gemmatimonadia</taxon>
        <taxon>Gemmatimonadales</taxon>
        <taxon>Gemmatimonadaceae</taxon>
        <taxon>Pseudogemmatithrix</taxon>
    </lineage>
</organism>
<evidence type="ECO:0000256" key="8">
    <source>
        <dbReference type="ARBA" id="ARBA00022692"/>
    </source>
</evidence>
<feature type="domain" description="HAMP" evidence="18">
    <location>
        <begin position="182"/>
        <end position="234"/>
    </location>
</feature>
<gene>
    <name evidence="19" type="ORF">Strain138_002074</name>
    <name evidence="20" type="ORF">Strain318_002073</name>
</gene>
<dbReference type="Pfam" id="PF00672">
    <property type="entry name" value="HAMP"/>
    <property type="match status" value="1"/>
</dbReference>
<evidence type="ECO:0000256" key="7">
    <source>
        <dbReference type="ARBA" id="ARBA00022679"/>
    </source>
</evidence>
<keyword evidence="6" id="KW-0597">Phosphoprotein</keyword>
<evidence type="ECO:0000256" key="9">
    <source>
        <dbReference type="ARBA" id="ARBA00022741"/>
    </source>
</evidence>
<evidence type="ECO:0000256" key="3">
    <source>
        <dbReference type="ARBA" id="ARBA00004236"/>
    </source>
</evidence>
<keyword evidence="12 15" id="KW-1133">Transmembrane helix</keyword>
<dbReference type="Gene3D" id="3.30.450.20">
    <property type="entry name" value="PAS domain"/>
    <property type="match status" value="1"/>
</dbReference>
<dbReference type="CDD" id="cd00075">
    <property type="entry name" value="HATPase"/>
    <property type="match status" value="1"/>
</dbReference>
<evidence type="ECO:0000259" key="17">
    <source>
        <dbReference type="PROSITE" id="PS50112"/>
    </source>
</evidence>
<dbReference type="GO" id="GO:0030295">
    <property type="term" value="F:protein kinase activator activity"/>
    <property type="evidence" value="ECO:0007669"/>
    <property type="project" value="TreeGrafter"/>
</dbReference>
<dbReference type="SUPFAM" id="SSF55874">
    <property type="entry name" value="ATPase domain of HSP90 chaperone/DNA topoisomerase II/histidine kinase"/>
    <property type="match status" value="1"/>
</dbReference>
<dbReference type="CDD" id="cd00082">
    <property type="entry name" value="HisKA"/>
    <property type="match status" value="1"/>
</dbReference>
<dbReference type="InterPro" id="IPR000014">
    <property type="entry name" value="PAS"/>
</dbReference>
<dbReference type="FunFam" id="1.10.287.130:FF:000008">
    <property type="entry name" value="Two-component sensor histidine kinase"/>
    <property type="match status" value="1"/>
</dbReference>
<dbReference type="EMBL" id="CP130613">
    <property type="protein sequence ID" value="WKW15672.1"/>
    <property type="molecule type" value="Genomic_DNA"/>
</dbReference>